<reference evidence="1 2" key="1">
    <citation type="submission" date="2024-01" db="EMBL/GenBank/DDBJ databases">
        <title>The genome of the rayed Mediterranean limpet Patella caerulea (Linnaeus, 1758).</title>
        <authorList>
            <person name="Anh-Thu Weber A."/>
            <person name="Halstead-Nussloch G."/>
        </authorList>
    </citation>
    <scope>NUCLEOTIDE SEQUENCE [LARGE SCALE GENOMIC DNA]</scope>
    <source>
        <strain evidence="1">AATW-2023a</strain>
        <tissue evidence="1">Whole specimen</tissue>
    </source>
</reference>
<proteinExistence type="predicted"/>
<evidence type="ECO:0000313" key="1">
    <source>
        <dbReference type="EMBL" id="KAK6181789.1"/>
    </source>
</evidence>
<accession>A0AAN8JYQ9</accession>
<sequence length="336" mass="38868">MFLTEHLDYTCMAKHVAKSAARALGLLIAKAKCMGGLPYDSFTKLYNNLIYPIISYGAAIWGDREFSCVTAVQNRACRYFLGVGRYTPNAAVNGDMGWVPIHVRQWDSVIRHYGRLCNLTDSRLTKIVFNWSNLKSNITKNWNFRVRNHLKKLDINIDMNSYVNTRKLVCDVFESNSYVYLEKWFNDITHVSAKVGQGHNKLRTYRLFKSLYGPEKYVTDNLVSSHRSALAKFRCGVAPLRLETGRYEGIPFENRLCFYCNDKVENEEHCLLECELYINFRNVLLSYIQVVCPNFASFNNSDKMSFILSSDEVVKLSAKTCHDILKRRRQTLYPCT</sequence>
<gene>
    <name evidence="1" type="ORF">SNE40_009574</name>
</gene>
<protein>
    <submittedName>
        <fullName evidence="1">Uncharacterized protein</fullName>
    </submittedName>
</protein>
<evidence type="ECO:0000313" key="2">
    <source>
        <dbReference type="Proteomes" id="UP001347796"/>
    </source>
</evidence>
<keyword evidence="2" id="KW-1185">Reference proteome</keyword>
<dbReference type="AlphaFoldDB" id="A0AAN8JYQ9"/>
<dbReference type="Proteomes" id="UP001347796">
    <property type="component" value="Unassembled WGS sequence"/>
</dbReference>
<comment type="caution">
    <text evidence="1">The sequence shown here is derived from an EMBL/GenBank/DDBJ whole genome shotgun (WGS) entry which is preliminary data.</text>
</comment>
<organism evidence="1 2">
    <name type="scientific">Patella caerulea</name>
    <name type="common">Rayed Mediterranean limpet</name>
    <dbReference type="NCBI Taxonomy" id="87958"/>
    <lineage>
        <taxon>Eukaryota</taxon>
        <taxon>Metazoa</taxon>
        <taxon>Spiralia</taxon>
        <taxon>Lophotrochozoa</taxon>
        <taxon>Mollusca</taxon>
        <taxon>Gastropoda</taxon>
        <taxon>Patellogastropoda</taxon>
        <taxon>Patelloidea</taxon>
        <taxon>Patellidae</taxon>
        <taxon>Patella</taxon>
    </lineage>
</organism>
<dbReference type="EMBL" id="JAZGQO010000007">
    <property type="protein sequence ID" value="KAK6181789.1"/>
    <property type="molecule type" value="Genomic_DNA"/>
</dbReference>
<name>A0AAN8JYQ9_PATCE</name>